<keyword evidence="4" id="KW-0862">Zinc</keyword>
<dbReference type="SUPFAM" id="SSF51069">
    <property type="entry name" value="Carbonic anhydrase"/>
    <property type="match status" value="1"/>
</dbReference>
<dbReference type="Pfam" id="PF00194">
    <property type="entry name" value="Carb_anhydrase"/>
    <property type="match status" value="2"/>
</dbReference>
<name>A0A7S3KVN4_9STRA</name>
<feature type="chain" id="PRO_5031386378" description="carbonic anhydrase" evidence="7">
    <location>
        <begin position="26"/>
        <end position="513"/>
    </location>
</feature>
<keyword evidence="3" id="KW-0479">Metal-binding</keyword>
<dbReference type="EC" id="4.2.1.1" evidence="2"/>
<evidence type="ECO:0000259" key="8">
    <source>
        <dbReference type="PROSITE" id="PS51144"/>
    </source>
</evidence>
<dbReference type="GO" id="GO:0004089">
    <property type="term" value="F:carbonate dehydratase activity"/>
    <property type="evidence" value="ECO:0007669"/>
    <property type="project" value="UniProtKB-EC"/>
</dbReference>
<evidence type="ECO:0000256" key="4">
    <source>
        <dbReference type="ARBA" id="ARBA00022833"/>
    </source>
</evidence>
<accession>A0A7S3KVN4</accession>
<evidence type="ECO:0000256" key="2">
    <source>
        <dbReference type="ARBA" id="ARBA00012925"/>
    </source>
</evidence>
<dbReference type="InterPro" id="IPR036398">
    <property type="entry name" value="CA_dom_sf"/>
</dbReference>
<evidence type="ECO:0000256" key="3">
    <source>
        <dbReference type="ARBA" id="ARBA00022723"/>
    </source>
</evidence>
<comment type="catalytic activity">
    <reaction evidence="6">
        <text>hydrogencarbonate + H(+) = CO2 + H2O</text>
        <dbReference type="Rhea" id="RHEA:10748"/>
        <dbReference type="ChEBI" id="CHEBI:15377"/>
        <dbReference type="ChEBI" id="CHEBI:15378"/>
        <dbReference type="ChEBI" id="CHEBI:16526"/>
        <dbReference type="ChEBI" id="CHEBI:17544"/>
        <dbReference type="EC" id="4.2.1.1"/>
    </reaction>
</comment>
<reference evidence="9" key="1">
    <citation type="submission" date="2021-01" db="EMBL/GenBank/DDBJ databases">
        <authorList>
            <person name="Corre E."/>
            <person name="Pelletier E."/>
            <person name="Niang G."/>
            <person name="Scheremetjew M."/>
            <person name="Finn R."/>
            <person name="Kale V."/>
            <person name="Holt S."/>
            <person name="Cochrane G."/>
            <person name="Meng A."/>
            <person name="Brown T."/>
            <person name="Cohen L."/>
        </authorList>
    </citation>
    <scope>NUCLEOTIDE SEQUENCE</scope>
    <source>
        <strain evidence="9">CCMP127</strain>
    </source>
</reference>
<proteinExistence type="inferred from homology"/>
<organism evidence="9">
    <name type="scientific">Amphora coffeiformis</name>
    <dbReference type="NCBI Taxonomy" id="265554"/>
    <lineage>
        <taxon>Eukaryota</taxon>
        <taxon>Sar</taxon>
        <taxon>Stramenopiles</taxon>
        <taxon>Ochrophyta</taxon>
        <taxon>Bacillariophyta</taxon>
        <taxon>Bacillariophyceae</taxon>
        <taxon>Bacillariophycidae</taxon>
        <taxon>Thalassiophysales</taxon>
        <taxon>Catenulaceae</taxon>
        <taxon>Amphora</taxon>
    </lineage>
</organism>
<dbReference type="AlphaFoldDB" id="A0A7S3KVN4"/>
<sequence>MMKVMVDDFFCIWCIFTLVISLVSSNSDLDEFNYDQTTGDSFGPSDWIQVGCSDLQKCRGWPDAWEMASDWELKENHCHWCPAEDDSLCGNHHQSPIDLERNRALESHPMYNECIDIHWMAYHDSSCDFETLREKKAFTVERHALKITQPLEPTGVPDEYRLACEGPTGARTWGKIDFSRGFSHWWHLSHIDFHVPSEHTQEGKRYSGEIQMYHWYSVNATVAGIHNEMAAVSVFLEEFDDSPDNDVLNRIICQWREYEETTREACDLASVKTHYPGCYYYTREADDVRRLRKERAGGDVGPKSAGDLILGNRLDKESRKTILLEQEEEDNDAPFDWDAFIKSYLKASDNEAPKKRHLMDYNHVDPWFNYFPMLDVRTEYYYRYSGSQTVPPCYGEWFSGNDRRQTNHWRVMKDPIRVSRRQIDEMHRLLRERIAPFDDPVRPCQPDTAAKQFPNSTRVSVARPVQSTRGVHFEVFCECDDWTSKWPEDQKWCAMDKLDRLYRHPYNFETETF</sequence>
<evidence type="ECO:0000256" key="5">
    <source>
        <dbReference type="ARBA" id="ARBA00023239"/>
    </source>
</evidence>
<evidence type="ECO:0000256" key="1">
    <source>
        <dbReference type="ARBA" id="ARBA00010718"/>
    </source>
</evidence>
<dbReference type="InterPro" id="IPR023561">
    <property type="entry name" value="Carbonic_anhydrase_a-class"/>
</dbReference>
<feature type="signal peptide" evidence="7">
    <location>
        <begin position="1"/>
        <end position="25"/>
    </location>
</feature>
<dbReference type="InterPro" id="IPR001148">
    <property type="entry name" value="CA_dom"/>
</dbReference>
<protein>
    <recommendedName>
        <fullName evidence="2">carbonic anhydrase</fullName>
        <ecNumber evidence="2">4.2.1.1</ecNumber>
    </recommendedName>
</protein>
<gene>
    <name evidence="9" type="ORF">ACOF00016_LOCUS199</name>
</gene>
<comment type="similarity">
    <text evidence="1">Belongs to the alpha-carbonic anhydrase family.</text>
</comment>
<dbReference type="EMBL" id="HBIM01000226">
    <property type="protein sequence ID" value="CAE0401869.1"/>
    <property type="molecule type" value="Transcribed_RNA"/>
</dbReference>
<dbReference type="SMART" id="SM01057">
    <property type="entry name" value="Carb_anhydrase"/>
    <property type="match status" value="1"/>
</dbReference>
<keyword evidence="7" id="KW-0732">Signal</keyword>
<dbReference type="PANTHER" id="PTHR18952">
    <property type="entry name" value="CARBONIC ANHYDRASE"/>
    <property type="match status" value="1"/>
</dbReference>
<evidence type="ECO:0000313" key="9">
    <source>
        <dbReference type="EMBL" id="CAE0401869.1"/>
    </source>
</evidence>
<dbReference type="GO" id="GO:0008270">
    <property type="term" value="F:zinc ion binding"/>
    <property type="evidence" value="ECO:0007669"/>
    <property type="project" value="InterPro"/>
</dbReference>
<dbReference type="PANTHER" id="PTHR18952:SF265">
    <property type="entry name" value="CARBONIC ANHYDRASE"/>
    <property type="match status" value="1"/>
</dbReference>
<dbReference type="Gene3D" id="3.10.200.10">
    <property type="entry name" value="Alpha carbonic anhydrase"/>
    <property type="match status" value="2"/>
</dbReference>
<evidence type="ECO:0000256" key="7">
    <source>
        <dbReference type="SAM" id="SignalP"/>
    </source>
</evidence>
<feature type="domain" description="Alpha-carbonic anhydrase" evidence="8">
    <location>
        <begin position="69"/>
        <end position="456"/>
    </location>
</feature>
<dbReference type="PROSITE" id="PS51144">
    <property type="entry name" value="ALPHA_CA_2"/>
    <property type="match status" value="1"/>
</dbReference>
<evidence type="ECO:0000256" key="6">
    <source>
        <dbReference type="ARBA" id="ARBA00048348"/>
    </source>
</evidence>
<keyword evidence="5" id="KW-0456">Lyase</keyword>